<keyword evidence="3" id="KW-1003">Cell membrane</keyword>
<dbReference type="CDD" id="cd17329">
    <property type="entry name" value="MFS_MdtH_MDR_like"/>
    <property type="match status" value="1"/>
</dbReference>
<evidence type="ECO:0000256" key="6">
    <source>
        <dbReference type="ARBA" id="ARBA00023136"/>
    </source>
</evidence>
<reference evidence="9" key="1">
    <citation type="submission" date="2024-07" db="EMBL/GenBank/DDBJ databases">
        <title>Halotolerant mesophilic bacterium Ornithinibacillus sp. 4-3, sp. nov., isolated from soil.</title>
        <authorList>
            <person name="Sidarenka A.V."/>
            <person name="Guliayeva D.E."/>
            <person name="Leanovich S.I."/>
            <person name="Hileuskaya K.S."/>
            <person name="Akhremchuk A.E."/>
            <person name="Sikolenko M.A."/>
            <person name="Valentovich L.N."/>
        </authorList>
    </citation>
    <scope>NUCLEOTIDE SEQUENCE</scope>
    <source>
        <strain evidence="9">4-3</strain>
    </source>
</reference>
<feature type="transmembrane region" description="Helical" evidence="7">
    <location>
        <begin position="202"/>
        <end position="223"/>
    </location>
</feature>
<evidence type="ECO:0000256" key="7">
    <source>
        <dbReference type="SAM" id="Phobius"/>
    </source>
</evidence>
<dbReference type="AlphaFoldDB" id="A0AB39HJQ4"/>
<dbReference type="InterPro" id="IPR020846">
    <property type="entry name" value="MFS_dom"/>
</dbReference>
<evidence type="ECO:0000256" key="1">
    <source>
        <dbReference type="ARBA" id="ARBA00004651"/>
    </source>
</evidence>
<dbReference type="EMBL" id="CP162599">
    <property type="protein sequence ID" value="XDK32132.1"/>
    <property type="molecule type" value="Genomic_DNA"/>
</dbReference>
<dbReference type="GO" id="GO:0005886">
    <property type="term" value="C:plasma membrane"/>
    <property type="evidence" value="ECO:0007669"/>
    <property type="project" value="UniProtKB-SubCell"/>
</dbReference>
<organism evidence="9">
    <name type="scientific">Ornithinibacillus sp. 4-3</name>
    <dbReference type="NCBI Taxonomy" id="3231488"/>
    <lineage>
        <taxon>Bacteria</taxon>
        <taxon>Bacillati</taxon>
        <taxon>Bacillota</taxon>
        <taxon>Bacilli</taxon>
        <taxon>Bacillales</taxon>
        <taxon>Bacillaceae</taxon>
        <taxon>Ornithinibacillus</taxon>
    </lineage>
</organism>
<keyword evidence="4 7" id="KW-0812">Transmembrane</keyword>
<dbReference type="PROSITE" id="PS50850">
    <property type="entry name" value="MFS"/>
    <property type="match status" value="1"/>
</dbReference>
<accession>A0AB39HJQ4</accession>
<feature type="transmembrane region" description="Helical" evidence="7">
    <location>
        <begin position="325"/>
        <end position="348"/>
    </location>
</feature>
<feature type="transmembrane region" description="Helical" evidence="7">
    <location>
        <begin position="7"/>
        <end position="27"/>
    </location>
</feature>
<evidence type="ECO:0000256" key="2">
    <source>
        <dbReference type="ARBA" id="ARBA00022448"/>
    </source>
</evidence>
<dbReference type="InterPro" id="IPR011701">
    <property type="entry name" value="MFS"/>
</dbReference>
<evidence type="ECO:0000256" key="3">
    <source>
        <dbReference type="ARBA" id="ARBA00022475"/>
    </source>
</evidence>
<protein>
    <submittedName>
        <fullName evidence="9">MDR family MFS transporter</fullName>
    </submittedName>
</protein>
<dbReference type="SUPFAM" id="SSF103473">
    <property type="entry name" value="MFS general substrate transporter"/>
    <property type="match status" value="1"/>
</dbReference>
<name>A0AB39HJQ4_9BACI</name>
<dbReference type="GO" id="GO:0022857">
    <property type="term" value="F:transmembrane transporter activity"/>
    <property type="evidence" value="ECO:0007669"/>
    <property type="project" value="InterPro"/>
</dbReference>
<feature type="transmembrane region" description="Helical" evidence="7">
    <location>
        <begin position="235"/>
        <end position="255"/>
    </location>
</feature>
<dbReference type="PANTHER" id="PTHR23517">
    <property type="entry name" value="RESISTANCE PROTEIN MDTM, PUTATIVE-RELATED-RELATED"/>
    <property type="match status" value="1"/>
</dbReference>
<feature type="transmembrane region" description="Helical" evidence="7">
    <location>
        <begin position="155"/>
        <end position="177"/>
    </location>
</feature>
<dbReference type="Gene3D" id="1.20.1250.20">
    <property type="entry name" value="MFS general substrate transporter like domains"/>
    <property type="match status" value="1"/>
</dbReference>
<feature type="transmembrane region" description="Helical" evidence="7">
    <location>
        <begin position="291"/>
        <end position="313"/>
    </location>
</feature>
<dbReference type="InterPro" id="IPR036259">
    <property type="entry name" value="MFS_trans_sf"/>
</dbReference>
<keyword evidence="5 7" id="KW-1133">Transmembrane helix</keyword>
<keyword evidence="2" id="KW-0813">Transport</keyword>
<evidence type="ECO:0000313" key="9">
    <source>
        <dbReference type="EMBL" id="XDK32132.1"/>
    </source>
</evidence>
<evidence type="ECO:0000256" key="4">
    <source>
        <dbReference type="ARBA" id="ARBA00022692"/>
    </source>
</evidence>
<keyword evidence="6 7" id="KW-0472">Membrane</keyword>
<dbReference type="InterPro" id="IPR050171">
    <property type="entry name" value="MFS_Transporters"/>
</dbReference>
<feature type="transmembrane region" description="Helical" evidence="7">
    <location>
        <begin position="354"/>
        <end position="373"/>
    </location>
</feature>
<feature type="domain" description="Major facilitator superfamily (MFS) profile" evidence="8">
    <location>
        <begin position="3"/>
        <end position="378"/>
    </location>
</feature>
<dbReference type="PANTHER" id="PTHR23517:SF2">
    <property type="entry name" value="MULTIDRUG RESISTANCE PROTEIN MDTH"/>
    <property type="match status" value="1"/>
</dbReference>
<feature type="transmembrane region" description="Helical" evidence="7">
    <location>
        <begin position="267"/>
        <end position="285"/>
    </location>
</feature>
<evidence type="ECO:0000259" key="8">
    <source>
        <dbReference type="PROSITE" id="PS50850"/>
    </source>
</evidence>
<comment type="subcellular location">
    <subcellularLocation>
        <location evidence="1">Cell membrane</location>
        <topology evidence="1">Multi-pass membrane protein</topology>
    </subcellularLocation>
</comment>
<dbReference type="RefSeq" id="WP_368652853.1">
    <property type="nucleotide sequence ID" value="NZ_CP162599.1"/>
</dbReference>
<sequence>MRAIKVLLTNSFLMSVSFFAFIPFLSAYITGDLALSAGIAGLVLMIRQLSQQGTSFISGMLGDRFDYRKLISLGMLIRGIGFFLFAFCTTTTELIIAAIISSIGGSLFEPISKAAISLFTPSEKRGEVFALDKIVRHSGIISAGVLGGVLFHLDFVYTCLVCGGIFVIAGIITFFLLPQEQVLVEKQSFKESWQRVKSDGQFMYFTICMIGFWFMFMQLYLAIPLHAADVFNNTSFVSGLFIVYGVIVIALQIPLQKGMKHFERLTVIKFGLATMAIGMLIVGFSSSFIPFWSGFVLFAIGIMLVEPTSYEYTSEVAPPQFSGSYFGFALMAMAVGGGISQGAGGWIYDHLPELNWILCLVIGLLASFGIHHLQGKNRKTKELISAKSNQ</sequence>
<proteinExistence type="predicted"/>
<evidence type="ECO:0000256" key="5">
    <source>
        <dbReference type="ARBA" id="ARBA00022989"/>
    </source>
</evidence>
<dbReference type="Pfam" id="PF07690">
    <property type="entry name" value="MFS_1"/>
    <property type="match status" value="1"/>
</dbReference>
<feature type="transmembrane region" description="Helical" evidence="7">
    <location>
        <begin position="70"/>
        <end position="100"/>
    </location>
</feature>
<gene>
    <name evidence="9" type="ORF">AB4Y30_14095</name>
</gene>